<keyword evidence="1" id="KW-0175">Coiled coil</keyword>
<proteinExistence type="predicted"/>
<dbReference type="AlphaFoldDB" id="A0A383U4T8"/>
<name>A0A383U4T8_9FLAO</name>
<dbReference type="RefSeq" id="WP_119058325.1">
    <property type="nucleotide sequence ID" value="NZ_UNSC01000007.1"/>
</dbReference>
<protein>
    <submittedName>
        <fullName evidence="2">Uncharacterized protein</fullName>
    </submittedName>
</protein>
<gene>
    <name evidence="2" type="ORF">SAMEA104719789_01427</name>
</gene>
<feature type="coiled-coil region" evidence="1">
    <location>
        <begin position="16"/>
        <end position="57"/>
    </location>
</feature>
<evidence type="ECO:0000313" key="3">
    <source>
        <dbReference type="Proteomes" id="UP000262142"/>
    </source>
</evidence>
<evidence type="ECO:0000313" key="2">
    <source>
        <dbReference type="EMBL" id="SZD73973.1"/>
    </source>
</evidence>
<evidence type="ECO:0000256" key="1">
    <source>
        <dbReference type="SAM" id="Coils"/>
    </source>
</evidence>
<organism evidence="2 3">
    <name type="scientific">Candidatus Ornithobacterium hominis</name>
    <dbReference type="NCBI Taxonomy" id="2497989"/>
    <lineage>
        <taxon>Bacteria</taxon>
        <taxon>Pseudomonadati</taxon>
        <taxon>Bacteroidota</taxon>
        <taxon>Flavobacteriia</taxon>
        <taxon>Flavobacteriales</taxon>
        <taxon>Weeksellaceae</taxon>
        <taxon>Ornithobacterium</taxon>
    </lineage>
</organism>
<dbReference type="Proteomes" id="UP000262142">
    <property type="component" value="Unassembled WGS sequence"/>
</dbReference>
<keyword evidence="3" id="KW-1185">Reference proteome</keyword>
<dbReference type="OrthoDB" id="1467932at2"/>
<reference evidence="2 3" key="1">
    <citation type="submission" date="2018-09" db="EMBL/GenBank/DDBJ databases">
        <authorList>
            <consortium name="Pathogen Informatics"/>
        </authorList>
    </citation>
    <scope>NUCLEOTIDE SEQUENCE [LARGE SCALE GENOMIC DNA]</scope>
    <source>
        <strain evidence="2 3">OH-22767</strain>
    </source>
</reference>
<sequence length="100" mass="11631">MNAAVQNKWNELEGEVHELLVSYEKQKAQLAKLKEENERLEESIYQQQVRIQELQNINKQLKVAGALGGNPKHRRLMKFKLNQLIKEVDYCIAEVSKANL</sequence>
<dbReference type="EMBL" id="UNSC01000007">
    <property type="protein sequence ID" value="SZD73973.1"/>
    <property type="molecule type" value="Genomic_DNA"/>
</dbReference>
<accession>A0A383U4T8</accession>